<dbReference type="EMBL" id="CM051395">
    <property type="protein sequence ID" value="KAJ4726775.1"/>
    <property type="molecule type" value="Genomic_DNA"/>
</dbReference>
<evidence type="ECO:0000313" key="1">
    <source>
        <dbReference type="EMBL" id="KAJ4726775.1"/>
    </source>
</evidence>
<protein>
    <submittedName>
        <fullName evidence="1">IAA-amino acid hydrolase ILR1-like</fullName>
    </submittedName>
</protein>
<comment type="caution">
    <text evidence="1">The sequence shown here is derived from an EMBL/GenBank/DDBJ whole genome shotgun (WGS) entry which is preliminary data.</text>
</comment>
<name>A0ACC1YSG7_MELAZ</name>
<reference evidence="1 2" key="1">
    <citation type="journal article" date="2023" name="Science">
        <title>Complex scaffold remodeling in plant triterpene biosynthesis.</title>
        <authorList>
            <person name="De La Pena R."/>
            <person name="Hodgson H."/>
            <person name="Liu J.C."/>
            <person name="Stephenson M.J."/>
            <person name="Martin A.C."/>
            <person name="Owen C."/>
            <person name="Harkess A."/>
            <person name="Leebens-Mack J."/>
            <person name="Jimenez L.E."/>
            <person name="Osbourn A."/>
            <person name="Sattely E.S."/>
        </authorList>
    </citation>
    <scope>NUCLEOTIDE SEQUENCE [LARGE SCALE GENOMIC DNA]</scope>
    <source>
        <strain evidence="2">cv. JPN11</strain>
        <tissue evidence="1">Leaf</tissue>
    </source>
</reference>
<accession>A0ACC1YSG7</accession>
<organism evidence="1 2">
    <name type="scientific">Melia azedarach</name>
    <name type="common">Chinaberry tree</name>
    <dbReference type="NCBI Taxonomy" id="155640"/>
    <lineage>
        <taxon>Eukaryota</taxon>
        <taxon>Viridiplantae</taxon>
        <taxon>Streptophyta</taxon>
        <taxon>Embryophyta</taxon>
        <taxon>Tracheophyta</taxon>
        <taxon>Spermatophyta</taxon>
        <taxon>Magnoliopsida</taxon>
        <taxon>eudicotyledons</taxon>
        <taxon>Gunneridae</taxon>
        <taxon>Pentapetalae</taxon>
        <taxon>rosids</taxon>
        <taxon>malvids</taxon>
        <taxon>Sapindales</taxon>
        <taxon>Meliaceae</taxon>
        <taxon>Melia</taxon>
    </lineage>
</organism>
<evidence type="ECO:0000313" key="2">
    <source>
        <dbReference type="Proteomes" id="UP001164539"/>
    </source>
</evidence>
<keyword evidence="2" id="KW-1185">Reference proteome</keyword>
<dbReference type="Proteomes" id="UP001164539">
    <property type="component" value="Chromosome 2"/>
</dbReference>
<gene>
    <name evidence="1" type="ORF">OWV82_005419</name>
</gene>
<proteinExistence type="predicted"/>
<sequence length="449" mass="49079">MGFRFIVHSLMLPILLLLLFSLSTTVVGNCDERFSAQQDKDWLVSIRRQIHENPELRFEEYNTSALIRRELDKLGITYTYPVAKTGIVAQIGSGFLPAVALRADMDALPLRELVEWEFKSKIDGKMHACGHDVHTTMLLGAAKLLHQRKDKLKGTVRLLFQPAEEGGAGASLMIKEGALGDSEAIFGMHIDAGIPTGSIASLSGPILAASCVFHAKIEGRGGHAAIPHASFDPILATSFAILALQQLISRELDPLHSQVISVTYVKGGDAFNVIPSFVEFGGTLRSLTTEGLIKLQKRMKEVVKQQAAVHRCTAYIDMKEEEHPPYPAVVNDDNLHLLVARVGKSLLGPENVREGKKVLAGEDFAFYQELIPGVMLSIGIRNEEKGAIHSPHSPHFFIDEDVLPIGAALYTGLAETYLNEHNIPFYNKGAINAEKEYPSHGHAAASNAI</sequence>